<dbReference type="OrthoDB" id="3945378at2759"/>
<keyword evidence="1" id="KW-1133">Transmembrane helix</keyword>
<dbReference type="EMBL" id="AMCV02000033">
    <property type="protein sequence ID" value="TDZ16788.1"/>
    <property type="molecule type" value="Genomic_DNA"/>
</dbReference>
<dbReference type="AlphaFoldDB" id="A0A484FG25"/>
<protein>
    <submittedName>
        <fullName evidence="2">Uncharacterized protein</fullName>
    </submittedName>
</protein>
<organism evidence="2 3">
    <name type="scientific">Colletotrichum orbiculare (strain 104-T / ATCC 96160 / CBS 514.97 / LARS 414 / MAFF 240422)</name>
    <name type="common">Cucumber anthracnose fungus</name>
    <name type="synonym">Colletotrichum lagenarium</name>
    <dbReference type="NCBI Taxonomy" id="1213857"/>
    <lineage>
        <taxon>Eukaryota</taxon>
        <taxon>Fungi</taxon>
        <taxon>Dikarya</taxon>
        <taxon>Ascomycota</taxon>
        <taxon>Pezizomycotina</taxon>
        <taxon>Sordariomycetes</taxon>
        <taxon>Hypocreomycetidae</taxon>
        <taxon>Glomerellales</taxon>
        <taxon>Glomerellaceae</taxon>
        <taxon>Colletotrichum</taxon>
        <taxon>Colletotrichum orbiculare species complex</taxon>
    </lineage>
</organism>
<evidence type="ECO:0000256" key="1">
    <source>
        <dbReference type="SAM" id="Phobius"/>
    </source>
</evidence>
<comment type="caution">
    <text evidence="2">The sequence shown here is derived from an EMBL/GenBank/DDBJ whole genome shotgun (WGS) entry which is preliminary data.</text>
</comment>
<feature type="transmembrane region" description="Helical" evidence="1">
    <location>
        <begin position="377"/>
        <end position="403"/>
    </location>
</feature>
<evidence type="ECO:0000313" key="2">
    <source>
        <dbReference type="EMBL" id="TDZ16788.1"/>
    </source>
</evidence>
<keyword evidence="1" id="KW-0472">Membrane</keyword>
<name>A0A484FG25_COLOR</name>
<feature type="transmembrane region" description="Helical" evidence="1">
    <location>
        <begin position="418"/>
        <end position="440"/>
    </location>
</feature>
<accession>A0A484FG25</accession>
<evidence type="ECO:0000313" key="3">
    <source>
        <dbReference type="Proteomes" id="UP000014480"/>
    </source>
</evidence>
<feature type="transmembrane region" description="Helical" evidence="1">
    <location>
        <begin position="314"/>
        <end position="332"/>
    </location>
</feature>
<keyword evidence="1" id="KW-0812">Transmembrane</keyword>
<feature type="transmembrane region" description="Helical" evidence="1">
    <location>
        <begin position="75"/>
        <end position="93"/>
    </location>
</feature>
<reference evidence="3" key="1">
    <citation type="journal article" date="2013" name="New Phytol.">
        <title>Comparative genomic and transcriptomic analyses reveal the hemibiotrophic stage shift of Colletotrichum fungi.</title>
        <authorList>
            <person name="Gan P."/>
            <person name="Ikeda K."/>
            <person name="Irieda H."/>
            <person name="Narusaka M."/>
            <person name="O'Connell R.J."/>
            <person name="Narusaka Y."/>
            <person name="Takano Y."/>
            <person name="Kubo Y."/>
            <person name="Shirasu K."/>
        </authorList>
    </citation>
    <scope>NUCLEOTIDE SEQUENCE [LARGE SCALE GENOMIC DNA]</scope>
    <source>
        <strain evidence="3">104-T / ATCC 96160 / CBS 514.97 / LARS 414 / MAFF 240422</strain>
    </source>
</reference>
<reference evidence="3" key="2">
    <citation type="journal article" date="2019" name="Mol. Plant Microbe Interact.">
        <title>Genome sequence resources for four phytopathogenic fungi from the Colletotrichum orbiculare species complex.</title>
        <authorList>
            <person name="Gan P."/>
            <person name="Tsushima A."/>
            <person name="Narusaka M."/>
            <person name="Narusaka Y."/>
            <person name="Takano Y."/>
            <person name="Kubo Y."/>
            <person name="Shirasu K."/>
        </authorList>
    </citation>
    <scope>GENOME REANNOTATION</scope>
    <source>
        <strain evidence="3">104-T / ATCC 96160 / CBS 514.97 / LARS 414 / MAFF 240422</strain>
    </source>
</reference>
<dbReference type="Proteomes" id="UP000014480">
    <property type="component" value="Unassembled WGS sequence"/>
</dbReference>
<keyword evidence="3" id="KW-1185">Reference proteome</keyword>
<feature type="transmembrane region" description="Helical" evidence="1">
    <location>
        <begin position="180"/>
        <end position="199"/>
    </location>
</feature>
<proteinExistence type="predicted"/>
<sequence length="504" mass="55437">MADPSCAIQGNSDLYGLGIRIGIYSQWVSSWLRIALDPRSAEEVHGVNAVFVFAVLVGTIIAHRDGNVRLVEVHIMLQVGLGFFLTVLSTFGIRNWAASRRGAPVVLRLLDRRNIARVLSRAAGPLMSAPGRLYAQTVRPRARFRSCLEAEADPRRASARARPLDVLAGMKSEHLSWLGVLWRVVIANILVAFNIFTWFRMSQDVEADTPCGPPTVFLFSKLPLDQQVVNLFKAASVIAGIYSLQMCILLLLCAGFMAGMIFLCVLREQLRRQVTKRAKVVETLNSAILYLMAVRRYMFMGDSEQVLLAEEGSVFLMMVACIQIVIFGIEFVQSDTISFSAIMGIIISFLSPGTHKVTRNEGGVDERGAPSSRDYKVMVTVSGILTFGAVAFFIASIELTIIWNDITGVNVVRDTGQLIPFTIGCMSLCQALKGIAIMLLKKMFPSWDTQEVKVEYLENGRIQLGIVHVEAGRKASVQAAEDAMQLLEVRSVGTTEGSSGTRHS</sequence>
<gene>
    <name evidence="2" type="ORF">Cob_v010414</name>
</gene>
<feature type="transmembrane region" description="Helical" evidence="1">
    <location>
        <begin position="44"/>
        <end position="63"/>
    </location>
</feature>
<feature type="transmembrane region" description="Helical" evidence="1">
    <location>
        <begin position="241"/>
        <end position="266"/>
    </location>
</feature>